<evidence type="ECO:0000256" key="1">
    <source>
        <dbReference type="SAM" id="MobiDB-lite"/>
    </source>
</evidence>
<dbReference type="EMBL" id="KN822156">
    <property type="protein sequence ID" value="KIM54352.1"/>
    <property type="molecule type" value="Genomic_DNA"/>
</dbReference>
<feature type="compositionally biased region" description="Low complexity" evidence="1">
    <location>
        <begin position="31"/>
        <end position="45"/>
    </location>
</feature>
<dbReference type="STRING" id="1036808.A0A0C2ZP19"/>
<feature type="compositionally biased region" description="Basic and acidic residues" evidence="1">
    <location>
        <begin position="48"/>
        <end position="61"/>
    </location>
</feature>
<feature type="region of interest" description="Disordered" evidence="1">
    <location>
        <begin position="1"/>
        <end position="68"/>
    </location>
</feature>
<gene>
    <name evidence="2" type="ORF">SCLCIDRAFT_382352</name>
</gene>
<dbReference type="Proteomes" id="UP000053989">
    <property type="component" value="Unassembled WGS sequence"/>
</dbReference>
<dbReference type="AlphaFoldDB" id="A0A0C2ZP19"/>
<dbReference type="HOGENOM" id="CLU_2795422_0_0_1"/>
<name>A0A0C2ZP19_9AGAM</name>
<evidence type="ECO:0000313" key="3">
    <source>
        <dbReference type="Proteomes" id="UP000053989"/>
    </source>
</evidence>
<organism evidence="2 3">
    <name type="scientific">Scleroderma citrinum Foug A</name>
    <dbReference type="NCBI Taxonomy" id="1036808"/>
    <lineage>
        <taxon>Eukaryota</taxon>
        <taxon>Fungi</taxon>
        <taxon>Dikarya</taxon>
        <taxon>Basidiomycota</taxon>
        <taxon>Agaricomycotina</taxon>
        <taxon>Agaricomycetes</taxon>
        <taxon>Agaricomycetidae</taxon>
        <taxon>Boletales</taxon>
        <taxon>Sclerodermatineae</taxon>
        <taxon>Sclerodermataceae</taxon>
        <taxon>Scleroderma</taxon>
    </lineage>
</organism>
<keyword evidence="3" id="KW-1185">Reference proteome</keyword>
<reference evidence="2 3" key="1">
    <citation type="submission" date="2014-04" db="EMBL/GenBank/DDBJ databases">
        <authorList>
            <consortium name="DOE Joint Genome Institute"/>
            <person name="Kuo A."/>
            <person name="Kohler A."/>
            <person name="Nagy L.G."/>
            <person name="Floudas D."/>
            <person name="Copeland A."/>
            <person name="Barry K.W."/>
            <person name="Cichocki N."/>
            <person name="Veneault-Fourrey C."/>
            <person name="LaButti K."/>
            <person name="Lindquist E.A."/>
            <person name="Lipzen A."/>
            <person name="Lundell T."/>
            <person name="Morin E."/>
            <person name="Murat C."/>
            <person name="Sun H."/>
            <person name="Tunlid A."/>
            <person name="Henrissat B."/>
            <person name="Grigoriev I.V."/>
            <person name="Hibbett D.S."/>
            <person name="Martin F."/>
            <person name="Nordberg H.P."/>
            <person name="Cantor M.N."/>
            <person name="Hua S.X."/>
        </authorList>
    </citation>
    <scope>NUCLEOTIDE SEQUENCE [LARGE SCALE GENOMIC DNA]</scope>
    <source>
        <strain evidence="2 3">Foug A</strain>
    </source>
</reference>
<evidence type="ECO:0000313" key="2">
    <source>
        <dbReference type="EMBL" id="KIM54352.1"/>
    </source>
</evidence>
<proteinExistence type="predicted"/>
<sequence length="68" mass="7692">MWRPATREVSGTNDVPLGTRRRFGPAPVEESAPPQLAQPSPSAYPRQQHQEQDLRRMREETPNSPGKL</sequence>
<protein>
    <submittedName>
        <fullName evidence="2">Uncharacterized protein</fullName>
    </submittedName>
</protein>
<reference evidence="3" key="2">
    <citation type="submission" date="2015-01" db="EMBL/GenBank/DDBJ databases">
        <title>Evolutionary Origins and Diversification of the Mycorrhizal Mutualists.</title>
        <authorList>
            <consortium name="DOE Joint Genome Institute"/>
            <consortium name="Mycorrhizal Genomics Consortium"/>
            <person name="Kohler A."/>
            <person name="Kuo A."/>
            <person name="Nagy L.G."/>
            <person name="Floudas D."/>
            <person name="Copeland A."/>
            <person name="Barry K.W."/>
            <person name="Cichocki N."/>
            <person name="Veneault-Fourrey C."/>
            <person name="LaButti K."/>
            <person name="Lindquist E.A."/>
            <person name="Lipzen A."/>
            <person name="Lundell T."/>
            <person name="Morin E."/>
            <person name="Murat C."/>
            <person name="Riley R."/>
            <person name="Ohm R."/>
            <person name="Sun H."/>
            <person name="Tunlid A."/>
            <person name="Henrissat B."/>
            <person name="Grigoriev I.V."/>
            <person name="Hibbett D.S."/>
            <person name="Martin F."/>
        </authorList>
    </citation>
    <scope>NUCLEOTIDE SEQUENCE [LARGE SCALE GENOMIC DNA]</scope>
    <source>
        <strain evidence="3">Foug A</strain>
    </source>
</reference>
<accession>A0A0C2ZP19</accession>
<dbReference type="InParanoid" id="A0A0C2ZP19"/>